<evidence type="ECO:0000313" key="7">
    <source>
        <dbReference type="EMBL" id="MBE3000676.1"/>
    </source>
</evidence>
<accession>A0ABR9P9Z9</accession>
<dbReference type="PROSITE" id="PS50921">
    <property type="entry name" value="ANTAR"/>
    <property type="match status" value="1"/>
</dbReference>
<keyword evidence="5" id="KW-0175">Coiled coil</keyword>
<dbReference type="InterPro" id="IPR011006">
    <property type="entry name" value="CheY-like_superfamily"/>
</dbReference>
<keyword evidence="1" id="KW-0808">Transferase</keyword>
<dbReference type="SUPFAM" id="SSF52172">
    <property type="entry name" value="CheY-like"/>
    <property type="match status" value="1"/>
</dbReference>
<evidence type="ECO:0000256" key="2">
    <source>
        <dbReference type="ARBA" id="ARBA00022777"/>
    </source>
</evidence>
<dbReference type="Pfam" id="PF03861">
    <property type="entry name" value="ANTAR"/>
    <property type="match status" value="1"/>
</dbReference>
<comment type="caution">
    <text evidence="7">The sequence shown here is derived from an EMBL/GenBank/DDBJ whole genome shotgun (WGS) entry which is preliminary data.</text>
</comment>
<dbReference type="RefSeq" id="WP_193123283.1">
    <property type="nucleotide sequence ID" value="NZ_JADBGI010000016.1"/>
</dbReference>
<evidence type="ECO:0000256" key="3">
    <source>
        <dbReference type="ARBA" id="ARBA00023015"/>
    </source>
</evidence>
<dbReference type="InterPro" id="IPR036388">
    <property type="entry name" value="WH-like_DNA-bd_sf"/>
</dbReference>
<dbReference type="SUPFAM" id="SSF55781">
    <property type="entry name" value="GAF domain-like"/>
    <property type="match status" value="1"/>
</dbReference>
<dbReference type="InterPro" id="IPR003018">
    <property type="entry name" value="GAF"/>
</dbReference>
<proteinExistence type="predicted"/>
<keyword evidence="8" id="KW-1185">Reference proteome</keyword>
<feature type="domain" description="ANTAR" evidence="6">
    <location>
        <begin position="264"/>
        <end position="325"/>
    </location>
</feature>
<dbReference type="Gene3D" id="1.10.10.10">
    <property type="entry name" value="Winged helix-like DNA-binding domain superfamily/Winged helix DNA-binding domain"/>
    <property type="match status" value="1"/>
</dbReference>
<reference evidence="7 8" key="1">
    <citation type="submission" date="2020-09" db="EMBL/GenBank/DDBJ databases">
        <title>Diversity and distribution of actinomycetes associated with coral in the coast of Hainan.</title>
        <authorList>
            <person name="Li F."/>
        </authorList>
    </citation>
    <scope>NUCLEOTIDE SEQUENCE [LARGE SCALE GENOMIC DNA]</scope>
    <source>
        <strain evidence="7 8">HNM0947</strain>
    </source>
</reference>
<dbReference type="SMART" id="SM01012">
    <property type="entry name" value="ANTAR"/>
    <property type="match status" value="1"/>
</dbReference>
<dbReference type="Gene3D" id="3.30.450.40">
    <property type="match status" value="1"/>
</dbReference>
<sequence>MWANERREFSVAAREEDLYTREAGADAREAAADEREAEADAWLGANGLIDESEARAREARRAERELLRREREADRASRLSELAETVQEMSSGNTSDYPLAVRFAELSTLLFTAGSVGEVLDHLVLAAEEVIGGGDAVSVTLRRGDEFTTAAFRGDLARRLDHLQYELGEGPCLDSASTTGSAYAASADLGPETQWPRFARAAAGIGGGSVLSLGLFPDPSASLPRLGSLNFYAHDPHAFEPGDRDLGMLMAAHAGVALASTTRVTEAELRNSNLERALESRDVIGQAKGILMARQKLTPEQAFDKLREASNSLNTKLSEVARRLTETGESPLPR</sequence>
<keyword evidence="3" id="KW-0805">Transcription regulation</keyword>
<name>A0ABR9P9Z9_9ACTN</name>
<dbReference type="InterPro" id="IPR029016">
    <property type="entry name" value="GAF-like_dom_sf"/>
</dbReference>
<keyword evidence="4" id="KW-0804">Transcription</keyword>
<evidence type="ECO:0000256" key="1">
    <source>
        <dbReference type="ARBA" id="ARBA00022679"/>
    </source>
</evidence>
<organism evidence="7 8">
    <name type="scientific">Nocardiopsis coralli</name>
    <dbReference type="NCBI Taxonomy" id="2772213"/>
    <lineage>
        <taxon>Bacteria</taxon>
        <taxon>Bacillati</taxon>
        <taxon>Actinomycetota</taxon>
        <taxon>Actinomycetes</taxon>
        <taxon>Streptosporangiales</taxon>
        <taxon>Nocardiopsidaceae</taxon>
        <taxon>Nocardiopsis</taxon>
    </lineage>
</organism>
<evidence type="ECO:0000256" key="5">
    <source>
        <dbReference type="SAM" id="Coils"/>
    </source>
</evidence>
<dbReference type="InterPro" id="IPR005561">
    <property type="entry name" value="ANTAR"/>
</dbReference>
<evidence type="ECO:0000259" key="6">
    <source>
        <dbReference type="PROSITE" id="PS50921"/>
    </source>
</evidence>
<feature type="coiled-coil region" evidence="5">
    <location>
        <begin position="49"/>
        <end position="79"/>
    </location>
</feature>
<dbReference type="EMBL" id="JADBGI010000016">
    <property type="protein sequence ID" value="MBE3000676.1"/>
    <property type="molecule type" value="Genomic_DNA"/>
</dbReference>
<evidence type="ECO:0000313" key="8">
    <source>
        <dbReference type="Proteomes" id="UP000806528"/>
    </source>
</evidence>
<protein>
    <submittedName>
        <fullName evidence="7">GAF and ANTAR domain-containing protein</fullName>
    </submittedName>
</protein>
<dbReference type="Pfam" id="PF13185">
    <property type="entry name" value="GAF_2"/>
    <property type="match status" value="1"/>
</dbReference>
<gene>
    <name evidence="7" type="ORF">IDM40_18505</name>
</gene>
<dbReference type="Proteomes" id="UP000806528">
    <property type="component" value="Unassembled WGS sequence"/>
</dbReference>
<keyword evidence="2" id="KW-0418">Kinase</keyword>
<evidence type="ECO:0000256" key="4">
    <source>
        <dbReference type="ARBA" id="ARBA00023163"/>
    </source>
</evidence>